<name>A0A075FRY4_9EURY</name>
<gene>
    <name evidence="9" type="primary">ABC.PE.P</name>
</gene>
<dbReference type="PROSITE" id="PS50928">
    <property type="entry name" value="ABC_TM1"/>
    <property type="match status" value="1"/>
</dbReference>
<evidence type="ECO:0000256" key="1">
    <source>
        <dbReference type="ARBA" id="ARBA00004651"/>
    </source>
</evidence>
<evidence type="ECO:0000256" key="7">
    <source>
        <dbReference type="RuleBase" id="RU363032"/>
    </source>
</evidence>
<dbReference type="AlphaFoldDB" id="A0A075FRY4"/>
<evidence type="ECO:0000313" key="9">
    <source>
        <dbReference type="EMBL" id="AIE94064.1"/>
    </source>
</evidence>
<dbReference type="SUPFAM" id="SSF161098">
    <property type="entry name" value="MetI-like"/>
    <property type="match status" value="1"/>
</dbReference>
<evidence type="ECO:0000259" key="8">
    <source>
        <dbReference type="PROSITE" id="PS50928"/>
    </source>
</evidence>
<sequence length="480" mass="52138">MKLHEFIVRRLILLVPVMVGVAVFTFAIAHVIPADPAAAQCGDKCGVIINTYYENGSSGESYTDEGELYTLSEGISSGVKQITLVDASAFSDQGGTGLIGEDSFRWSGKNGDRLTGISGIDEDAAEGTVVSYYVQISAYEANRERMGMNEPVPVQFFKYIEHLLEGDWGESITYHRPVIDVVKDAAPITLEMSFLALAIAYPLGIILGIVSAVRQDKMFDHLSRFLAIAFVSLPIFWFAMVLQLFFATGPDNSGICDPIFGTDGGCFPIYGRHDPGFSFPEEGFGITLSTLIPFLDGTFLDLSIPYPDGGTGFHLVDSWFASDEQLAALPDEYGSRRLLFKDTILHLVLPCTALGVASAGGLLRYMRASLLEVLNEDYVRTARAKGLAEWRVIIVHACRNALVPIVTILGFSIGGAIGGAVLTETIFAFNGMGRVAVTSIQYLDFTVIMGVTLITSVIFLLSNLVVDIMYAVVDPRVRLE</sequence>
<dbReference type="InterPro" id="IPR000515">
    <property type="entry name" value="MetI-like"/>
</dbReference>
<evidence type="ECO:0000256" key="3">
    <source>
        <dbReference type="ARBA" id="ARBA00022475"/>
    </source>
</evidence>
<dbReference type="Pfam" id="PF19300">
    <property type="entry name" value="BPD_transp_1_N"/>
    <property type="match status" value="1"/>
</dbReference>
<keyword evidence="6 7" id="KW-0472">Membrane</keyword>
<dbReference type="Pfam" id="PF00528">
    <property type="entry name" value="BPD_transp_1"/>
    <property type="match status" value="1"/>
</dbReference>
<feature type="transmembrane region" description="Helical" evidence="7">
    <location>
        <begin position="442"/>
        <end position="466"/>
    </location>
</feature>
<feature type="transmembrane region" description="Helical" evidence="7">
    <location>
        <begin position="192"/>
        <end position="213"/>
    </location>
</feature>
<dbReference type="EMBL" id="KF900412">
    <property type="protein sequence ID" value="AIE94064.1"/>
    <property type="molecule type" value="Genomic_DNA"/>
</dbReference>
<feature type="transmembrane region" description="Helical" evidence="7">
    <location>
        <begin position="344"/>
        <end position="363"/>
    </location>
</feature>
<dbReference type="CDD" id="cd06261">
    <property type="entry name" value="TM_PBP2"/>
    <property type="match status" value="1"/>
</dbReference>
<dbReference type="Gene3D" id="1.10.3720.10">
    <property type="entry name" value="MetI-like"/>
    <property type="match status" value="1"/>
</dbReference>
<dbReference type="PANTHER" id="PTHR43163:SF2">
    <property type="entry name" value="ABC TRANSPORTER PERMEASE PROTEIN"/>
    <property type="match status" value="1"/>
</dbReference>
<dbReference type="InterPro" id="IPR045621">
    <property type="entry name" value="BPD_transp_1_N"/>
</dbReference>
<evidence type="ECO:0000256" key="2">
    <source>
        <dbReference type="ARBA" id="ARBA00022448"/>
    </source>
</evidence>
<evidence type="ECO:0000256" key="5">
    <source>
        <dbReference type="ARBA" id="ARBA00022989"/>
    </source>
</evidence>
<dbReference type="GO" id="GO:0055085">
    <property type="term" value="P:transmembrane transport"/>
    <property type="evidence" value="ECO:0007669"/>
    <property type="project" value="InterPro"/>
</dbReference>
<comment type="subcellular location">
    <subcellularLocation>
        <location evidence="1 7">Cell membrane</location>
        <topology evidence="1 7">Multi-pass membrane protein</topology>
    </subcellularLocation>
</comment>
<evidence type="ECO:0000256" key="6">
    <source>
        <dbReference type="ARBA" id="ARBA00023136"/>
    </source>
</evidence>
<reference evidence="9" key="1">
    <citation type="journal article" date="2014" name="Genome Biol. Evol.">
        <title>Pangenome evidence for extensive interdomain horizontal transfer affecting lineage core and shell genes in uncultured planktonic thaumarchaeota and euryarchaeota.</title>
        <authorList>
            <person name="Deschamps P."/>
            <person name="Zivanovic Y."/>
            <person name="Moreira D."/>
            <person name="Rodriguez-Valera F."/>
            <person name="Lopez-Garcia P."/>
        </authorList>
    </citation>
    <scope>NUCLEOTIDE SEQUENCE</scope>
</reference>
<dbReference type="PANTHER" id="PTHR43163">
    <property type="entry name" value="DIPEPTIDE TRANSPORT SYSTEM PERMEASE PROTEIN DPPB-RELATED"/>
    <property type="match status" value="1"/>
</dbReference>
<keyword evidence="2 7" id="KW-0813">Transport</keyword>
<feature type="domain" description="ABC transmembrane type-1" evidence="8">
    <location>
        <begin position="186"/>
        <end position="470"/>
    </location>
</feature>
<proteinExistence type="inferred from homology"/>
<protein>
    <submittedName>
        <fullName evidence="9">Dipeptide ABC transporter, permease protein (ABC.PE.P)</fullName>
    </submittedName>
</protein>
<feature type="transmembrane region" description="Helical" evidence="7">
    <location>
        <begin position="12"/>
        <end position="32"/>
    </location>
</feature>
<keyword evidence="5 7" id="KW-1133">Transmembrane helix</keyword>
<feature type="transmembrane region" description="Helical" evidence="7">
    <location>
        <begin position="225"/>
        <end position="246"/>
    </location>
</feature>
<organism evidence="9">
    <name type="scientific">uncultured marine group II/III euryarchaeote AD1000_43_B02</name>
    <dbReference type="NCBI Taxonomy" id="1457770"/>
    <lineage>
        <taxon>Archaea</taxon>
        <taxon>Methanobacteriati</taxon>
        <taxon>Methanobacteriota</taxon>
        <taxon>environmental samples</taxon>
    </lineage>
</organism>
<keyword evidence="4 7" id="KW-0812">Transmembrane</keyword>
<accession>A0A075FRY4</accession>
<feature type="transmembrane region" description="Helical" evidence="7">
    <location>
        <begin position="401"/>
        <end position="422"/>
    </location>
</feature>
<comment type="similarity">
    <text evidence="7">Belongs to the binding-protein-dependent transport system permease family.</text>
</comment>
<dbReference type="InterPro" id="IPR035906">
    <property type="entry name" value="MetI-like_sf"/>
</dbReference>
<keyword evidence="3" id="KW-1003">Cell membrane</keyword>
<dbReference type="GO" id="GO:0005886">
    <property type="term" value="C:plasma membrane"/>
    <property type="evidence" value="ECO:0007669"/>
    <property type="project" value="UniProtKB-SubCell"/>
</dbReference>
<evidence type="ECO:0000256" key="4">
    <source>
        <dbReference type="ARBA" id="ARBA00022692"/>
    </source>
</evidence>